<protein>
    <submittedName>
        <fullName evidence="1">Uncharacterized protein</fullName>
    </submittedName>
</protein>
<reference evidence="1 2" key="1">
    <citation type="submission" date="2019-05" db="EMBL/GenBank/DDBJ databases">
        <title>Emergence of the Ug99 lineage of the wheat stem rust pathogen through somatic hybridization.</title>
        <authorList>
            <person name="Li F."/>
            <person name="Upadhyaya N.M."/>
            <person name="Sperschneider J."/>
            <person name="Matny O."/>
            <person name="Nguyen-Phuc H."/>
            <person name="Mago R."/>
            <person name="Raley C."/>
            <person name="Miller M.E."/>
            <person name="Silverstein K.A.T."/>
            <person name="Henningsen E."/>
            <person name="Hirsch C.D."/>
            <person name="Visser B."/>
            <person name="Pretorius Z.A."/>
            <person name="Steffenson B.J."/>
            <person name="Schwessinger B."/>
            <person name="Dodds P.N."/>
            <person name="Figueroa M."/>
        </authorList>
    </citation>
    <scope>NUCLEOTIDE SEQUENCE [LARGE SCALE GENOMIC DNA]</scope>
    <source>
        <strain evidence="1">21-0</strain>
    </source>
</reference>
<comment type="caution">
    <text evidence="1">The sequence shown here is derived from an EMBL/GenBank/DDBJ whole genome shotgun (WGS) entry which is preliminary data.</text>
</comment>
<dbReference type="AlphaFoldDB" id="A0A5B0M5A1"/>
<evidence type="ECO:0000313" key="1">
    <source>
        <dbReference type="EMBL" id="KAA1071389.1"/>
    </source>
</evidence>
<evidence type="ECO:0000313" key="2">
    <source>
        <dbReference type="Proteomes" id="UP000324748"/>
    </source>
</evidence>
<dbReference type="Proteomes" id="UP000324748">
    <property type="component" value="Unassembled WGS sequence"/>
</dbReference>
<sequence length="102" mass="12000">MGFQDQLHFRGSSMLDKGFLSLMWWRFYKETGVYHKKCILLTRNKKIYFLVDFFSSCLIEKVEPPTENQRNQIREFNLEGGKIRQEILPSLSQCGAEATGHH</sequence>
<gene>
    <name evidence="1" type="ORF">PGT21_005760</name>
</gene>
<accession>A0A5B0M5A1</accession>
<name>A0A5B0M5A1_PUCGR</name>
<organism evidence="1 2">
    <name type="scientific">Puccinia graminis f. sp. tritici</name>
    <dbReference type="NCBI Taxonomy" id="56615"/>
    <lineage>
        <taxon>Eukaryota</taxon>
        <taxon>Fungi</taxon>
        <taxon>Dikarya</taxon>
        <taxon>Basidiomycota</taxon>
        <taxon>Pucciniomycotina</taxon>
        <taxon>Pucciniomycetes</taxon>
        <taxon>Pucciniales</taxon>
        <taxon>Pucciniaceae</taxon>
        <taxon>Puccinia</taxon>
    </lineage>
</organism>
<dbReference type="EMBL" id="VSWC01000170">
    <property type="protein sequence ID" value="KAA1071389.1"/>
    <property type="molecule type" value="Genomic_DNA"/>
</dbReference>
<proteinExistence type="predicted"/>
<keyword evidence="2" id="KW-1185">Reference proteome</keyword>